<proteinExistence type="predicted"/>
<dbReference type="EMBL" id="FOJG01000001">
    <property type="protein sequence ID" value="SEW22649.1"/>
    <property type="molecule type" value="Genomic_DNA"/>
</dbReference>
<dbReference type="STRING" id="29529.SAMN04488122_1265"/>
<dbReference type="AlphaFoldDB" id="A0A1I0Q7V7"/>
<keyword evidence="2" id="KW-1185">Reference proteome</keyword>
<reference evidence="2" key="1">
    <citation type="submission" date="2016-10" db="EMBL/GenBank/DDBJ databases">
        <authorList>
            <person name="Varghese N."/>
            <person name="Submissions S."/>
        </authorList>
    </citation>
    <scope>NUCLEOTIDE SEQUENCE [LARGE SCALE GENOMIC DNA]</scope>
    <source>
        <strain evidence="2">DSM 3695</strain>
    </source>
</reference>
<gene>
    <name evidence="1" type="ORF">SAMN04488122_1265</name>
</gene>
<accession>A0A1I0Q7V7</accession>
<evidence type="ECO:0000313" key="2">
    <source>
        <dbReference type="Proteomes" id="UP000199310"/>
    </source>
</evidence>
<protein>
    <submittedName>
        <fullName evidence="1">Uncharacterized protein</fullName>
    </submittedName>
</protein>
<sequence length="52" mass="5841">MVPEGHLSGITLRLFFFHKIAKARENEFGGLVQLFGNLVHTAGYMLAPKRNL</sequence>
<name>A0A1I0Q7V7_9BACT</name>
<evidence type="ECO:0000313" key="1">
    <source>
        <dbReference type="EMBL" id="SEW22649.1"/>
    </source>
</evidence>
<dbReference type="Proteomes" id="UP000199310">
    <property type="component" value="Unassembled WGS sequence"/>
</dbReference>
<organism evidence="1 2">
    <name type="scientific">Chitinophaga arvensicola</name>
    <dbReference type="NCBI Taxonomy" id="29529"/>
    <lineage>
        <taxon>Bacteria</taxon>
        <taxon>Pseudomonadati</taxon>
        <taxon>Bacteroidota</taxon>
        <taxon>Chitinophagia</taxon>
        <taxon>Chitinophagales</taxon>
        <taxon>Chitinophagaceae</taxon>
        <taxon>Chitinophaga</taxon>
    </lineage>
</organism>